<evidence type="ECO:0000256" key="1">
    <source>
        <dbReference type="ARBA" id="ARBA00008226"/>
    </source>
</evidence>
<dbReference type="InterPro" id="IPR004516">
    <property type="entry name" value="HisRS/HisZ"/>
</dbReference>
<dbReference type="GO" id="GO:0005737">
    <property type="term" value="C:cytoplasm"/>
    <property type="evidence" value="ECO:0007669"/>
    <property type="project" value="UniProtKB-SubCell"/>
</dbReference>
<dbReference type="GO" id="GO:0006427">
    <property type="term" value="P:histidyl-tRNA aminoacylation"/>
    <property type="evidence" value="ECO:0007669"/>
    <property type="project" value="UniProtKB-UniRule"/>
</dbReference>
<dbReference type="PROSITE" id="PS50862">
    <property type="entry name" value="AA_TRNA_LIGASE_II"/>
    <property type="match status" value="1"/>
</dbReference>
<dbReference type="GO" id="GO:0004821">
    <property type="term" value="F:histidine-tRNA ligase activity"/>
    <property type="evidence" value="ECO:0007669"/>
    <property type="project" value="UniProtKB-UniRule"/>
</dbReference>
<feature type="binding site" evidence="6">
    <location>
        <position position="271"/>
    </location>
    <ligand>
        <name>L-histidine</name>
        <dbReference type="ChEBI" id="CHEBI:57595"/>
    </ligand>
</feature>
<dbReference type="InterPro" id="IPR036621">
    <property type="entry name" value="Anticodon-bd_dom_sf"/>
</dbReference>
<evidence type="ECO:0000256" key="2">
    <source>
        <dbReference type="ARBA" id="ARBA00022741"/>
    </source>
</evidence>
<dbReference type="PANTHER" id="PTHR43707:SF1">
    <property type="entry name" value="HISTIDINE--TRNA LIGASE, MITOCHONDRIAL-RELATED"/>
    <property type="match status" value="1"/>
</dbReference>
<protein>
    <recommendedName>
        <fullName evidence="5">Histidine--tRNA ligase</fullName>
        <ecNumber evidence="5">6.1.1.21</ecNumber>
    </recommendedName>
    <alternativeName>
        <fullName evidence="5">Histidyl-tRNA synthetase</fullName>
        <shortName evidence="5">HisRS</shortName>
    </alternativeName>
</protein>
<dbReference type="NCBIfam" id="TIGR00442">
    <property type="entry name" value="hisS"/>
    <property type="match status" value="1"/>
</dbReference>
<dbReference type="AlphaFoldDB" id="A0A7C4XTI9"/>
<dbReference type="Gene3D" id="3.30.930.10">
    <property type="entry name" value="Bira Bifunctional Protein, Domain 2"/>
    <property type="match status" value="1"/>
</dbReference>
<keyword evidence="2 5" id="KW-0547">Nucleotide-binding</keyword>
<sequence length="437" mass="50579">MVRKLSTQPYKGSRDFYPEDMRARNYIFDIWRSVCKSYGYEEYDGPFLESFELYQAKSGEELVNEQLYSFVDRGNRRVAVRPEMTPTLARMVAAKYKALSFPVRWFSIPSLWRYEKPQRGRQREFFQLNVDILGVDEVLADFEIVSVAVSIMKRAGAKEGMFELRVNNRKLMDDFYKILNFSEEQKKEFNKALDKKSKISEDEFKKILTGRVGLNDGRLVEVNNLLNNPEQLLAKMLSEQSPGAKEVKSLLKLAEEQKIESFVKFDPTIIRGLAYYTGIVFEQFDLNPQNTRAMFGGGRYNDLVSIFIEDSIPATGFGMGDVTFWDFLISWNLAPNFDSDLDYFMTKLPQTNENATKEYYKITNLITEAIRNKNQTVMSWLDDNSKLDKQLKFADKRGAKKVIILGESEIAEGNITVKDMISKKQETLSLENFIKSL</sequence>
<dbReference type="GO" id="GO:0005524">
    <property type="term" value="F:ATP binding"/>
    <property type="evidence" value="ECO:0007669"/>
    <property type="project" value="UniProtKB-UniRule"/>
</dbReference>
<keyword evidence="3 5" id="KW-0030">Aminoacyl-tRNA synthetase</keyword>
<proteinExistence type="inferred from homology"/>
<feature type="binding site" evidence="6">
    <location>
        <position position="113"/>
    </location>
    <ligand>
        <name>L-histidine</name>
        <dbReference type="ChEBI" id="CHEBI:57595"/>
    </ligand>
</feature>
<keyword evidence="5 8" id="KW-0436">Ligase</keyword>
<evidence type="ECO:0000313" key="8">
    <source>
        <dbReference type="EMBL" id="HGW29759.1"/>
    </source>
</evidence>
<comment type="caution">
    <text evidence="8">The sequence shown here is derived from an EMBL/GenBank/DDBJ whole genome shotgun (WGS) entry which is preliminary data.</text>
</comment>
<organism evidence="8">
    <name type="scientific">candidate division WWE3 bacterium</name>
    <dbReference type="NCBI Taxonomy" id="2053526"/>
    <lineage>
        <taxon>Bacteria</taxon>
        <taxon>Katanobacteria</taxon>
    </lineage>
</organism>
<dbReference type="CDD" id="cd00773">
    <property type="entry name" value="HisRS-like_core"/>
    <property type="match status" value="1"/>
</dbReference>
<feature type="binding site" evidence="6">
    <location>
        <begin position="275"/>
        <end position="276"/>
    </location>
    <ligand>
        <name>L-histidine</name>
        <dbReference type="ChEBI" id="CHEBI:57595"/>
    </ligand>
</feature>
<keyword evidence="5" id="KW-0648">Protein biosynthesis</keyword>
<keyword evidence="5" id="KW-0963">Cytoplasm</keyword>
<dbReference type="InterPro" id="IPR004154">
    <property type="entry name" value="Anticodon-bd"/>
</dbReference>
<evidence type="ECO:0000259" key="7">
    <source>
        <dbReference type="PROSITE" id="PS50862"/>
    </source>
</evidence>
<keyword evidence="5" id="KW-0067">ATP-binding</keyword>
<dbReference type="Pfam" id="PF13393">
    <property type="entry name" value="tRNA-synt_His"/>
    <property type="match status" value="1"/>
</dbReference>
<comment type="subcellular location">
    <subcellularLocation>
        <location evidence="5">Cytoplasm</location>
    </subcellularLocation>
</comment>
<dbReference type="EMBL" id="DSRT01000131">
    <property type="protein sequence ID" value="HGW29759.1"/>
    <property type="molecule type" value="Genomic_DNA"/>
</dbReference>
<dbReference type="SUPFAM" id="SSF52954">
    <property type="entry name" value="Class II aaRS ABD-related"/>
    <property type="match status" value="1"/>
</dbReference>
<gene>
    <name evidence="5" type="primary">hisS</name>
    <name evidence="8" type="ORF">ENR63_02455</name>
</gene>
<dbReference type="PIRSF" id="PIRSF001549">
    <property type="entry name" value="His-tRNA_synth"/>
    <property type="match status" value="1"/>
</dbReference>
<evidence type="ECO:0000256" key="6">
    <source>
        <dbReference type="PIRSR" id="PIRSR001549-1"/>
    </source>
</evidence>
<dbReference type="Pfam" id="PF03129">
    <property type="entry name" value="HGTP_anticodon"/>
    <property type="match status" value="1"/>
</dbReference>
<dbReference type="EC" id="6.1.1.21" evidence="5"/>
<name>A0A7C4XTI9_UNCKA</name>
<dbReference type="InterPro" id="IPR041715">
    <property type="entry name" value="HisRS-like_core"/>
</dbReference>
<dbReference type="InterPro" id="IPR006195">
    <property type="entry name" value="aa-tRNA-synth_II"/>
</dbReference>
<feature type="binding site" evidence="6">
    <location>
        <position position="127"/>
    </location>
    <ligand>
        <name>L-histidine</name>
        <dbReference type="ChEBI" id="CHEBI:57595"/>
    </ligand>
</feature>
<evidence type="ECO:0000256" key="4">
    <source>
        <dbReference type="ARBA" id="ARBA00047639"/>
    </source>
</evidence>
<feature type="binding site" evidence="6">
    <location>
        <position position="131"/>
    </location>
    <ligand>
        <name>L-histidine</name>
        <dbReference type="ChEBI" id="CHEBI:57595"/>
    </ligand>
</feature>
<comment type="catalytic activity">
    <reaction evidence="4 5">
        <text>tRNA(His) + L-histidine + ATP = L-histidyl-tRNA(His) + AMP + diphosphate + H(+)</text>
        <dbReference type="Rhea" id="RHEA:17313"/>
        <dbReference type="Rhea" id="RHEA-COMP:9665"/>
        <dbReference type="Rhea" id="RHEA-COMP:9689"/>
        <dbReference type="ChEBI" id="CHEBI:15378"/>
        <dbReference type="ChEBI" id="CHEBI:30616"/>
        <dbReference type="ChEBI" id="CHEBI:33019"/>
        <dbReference type="ChEBI" id="CHEBI:57595"/>
        <dbReference type="ChEBI" id="CHEBI:78442"/>
        <dbReference type="ChEBI" id="CHEBI:78527"/>
        <dbReference type="ChEBI" id="CHEBI:456215"/>
        <dbReference type="EC" id="6.1.1.21"/>
    </reaction>
</comment>
<comment type="subunit">
    <text evidence="5">Homodimer.</text>
</comment>
<feature type="binding site" evidence="6">
    <location>
        <begin position="83"/>
        <end position="85"/>
    </location>
    <ligand>
        <name>L-histidine</name>
        <dbReference type="ChEBI" id="CHEBI:57595"/>
    </ligand>
</feature>
<dbReference type="PANTHER" id="PTHR43707">
    <property type="entry name" value="HISTIDYL-TRNA SYNTHETASE"/>
    <property type="match status" value="1"/>
</dbReference>
<dbReference type="SUPFAM" id="SSF55681">
    <property type="entry name" value="Class II aaRS and biotin synthetases"/>
    <property type="match status" value="1"/>
</dbReference>
<reference evidence="8" key="1">
    <citation type="journal article" date="2020" name="mSystems">
        <title>Genome- and Community-Level Interaction Insights into Carbon Utilization and Element Cycling Functions of Hydrothermarchaeota in Hydrothermal Sediment.</title>
        <authorList>
            <person name="Zhou Z."/>
            <person name="Liu Y."/>
            <person name="Xu W."/>
            <person name="Pan J."/>
            <person name="Luo Z.H."/>
            <person name="Li M."/>
        </authorList>
    </citation>
    <scope>NUCLEOTIDE SEQUENCE [LARGE SCALE GENOMIC DNA]</scope>
    <source>
        <strain evidence="8">SpSt-417</strain>
    </source>
</reference>
<evidence type="ECO:0000256" key="3">
    <source>
        <dbReference type="ARBA" id="ARBA00023146"/>
    </source>
</evidence>
<evidence type="ECO:0000256" key="5">
    <source>
        <dbReference type="HAMAP-Rule" id="MF_00127"/>
    </source>
</evidence>
<dbReference type="InterPro" id="IPR045864">
    <property type="entry name" value="aa-tRNA-synth_II/BPL/LPL"/>
</dbReference>
<dbReference type="HAMAP" id="MF_00127">
    <property type="entry name" value="His_tRNA_synth"/>
    <property type="match status" value="1"/>
</dbReference>
<comment type="similarity">
    <text evidence="1 5">Belongs to the class-II aminoacyl-tRNA synthetase family.</text>
</comment>
<accession>A0A7C4XTI9</accession>
<dbReference type="InterPro" id="IPR015807">
    <property type="entry name" value="His-tRNA-ligase"/>
</dbReference>
<dbReference type="Gene3D" id="3.40.50.800">
    <property type="entry name" value="Anticodon-binding domain"/>
    <property type="match status" value="1"/>
</dbReference>
<feature type="domain" description="Aminoacyl-transfer RNA synthetases class-II family profile" evidence="7">
    <location>
        <begin position="12"/>
        <end position="137"/>
    </location>
</feature>